<dbReference type="AlphaFoldDB" id="A0A8H6JQQ6"/>
<accession>A0A8H6JQQ6</accession>
<sequence length="159" mass="17591">MAIWYPDVPGPSLCLNEYSFPPRDHYLGGYNPLLWTSLGGPGGAYLRHFTGLSVVWGRGVHRIDFAHDVTVPFEQRTLGCLDSGPWTENIDFAVDGPGGEIIEAVEVFRYNAEEVRLRCMVEEGDLAAFRRSYDLSGITTLGVISEVVGGEQAFMNPQH</sequence>
<evidence type="ECO:0000313" key="1">
    <source>
        <dbReference type="EMBL" id="KAF6817420.1"/>
    </source>
</evidence>
<reference evidence="1" key="1">
    <citation type="journal article" date="2020" name="Phytopathology">
        <title>Genome Sequence Resources of Colletotrichum truncatum, C. plurivorum, C. musicola, and C. sojae: Four Species Pathogenic to Soybean (Glycine max).</title>
        <authorList>
            <person name="Rogerio F."/>
            <person name="Boufleur T.R."/>
            <person name="Ciampi-Guillardi M."/>
            <person name="Sukno S.A."/>
            <person name="Thon M.R."/>
            <person name="Massola Junior N.S."/>
            <person name="Baroncelli R."/>
        </authorList>
    </citation>
    <scope>NUCLEOTIDE SEQUENCE</scope>
    <source>
        <strain evidence="1">LFN0074</strain>
    </source>
</reference>
<evidence type="ECO:0000313" key="2">
    <source>
        <dbReference type="Proteomes" id="UP000639643"/>
    </source>
</evidence>
<dbReference type="OrthoDB" id="5273847at2759"/>
<comment type="caution">
    <text evidence="1">The sequence shown here is derived from an EMBL/GenBank/DDBJ whole genome shotgun (WGS) entry which is preliminary data.</text>
</comment>
<keyword evidence="2" id="KW-1185">Reference proteome</keyword>
<dbReference type="Proteomes" id="UP000639643">
    <property type="component" value="Unassembled WGS sequence"/>
</dbReference>
<gene>
    <name evidence="1" type="ORF">CMUS01_12088</name>
</gene>
<protein>
    <submittedName>
        <fullName evidence="1">F-box domain-containing protein</fullName>
    </submittedName>
</protein>
<name>A0A8H6JQQ6_9PEZI</name>
<organism evidence="1 2">
    <name type="scientific">Colletotrichum musicola</name>
    <dbReference type="NCBI Taxonomy" id="2175873"/>
    <lineage>
        <taxon>Eukaryota</taxon>
        <taxon>Fungi</taxon>
        <taxon>Dikarya</taxon>
        <taxon>Ascomycota</taxon>
        <taxon>Pezizomycotina</taxon>
        <taxon>Sordariomycetes</taxon>
        <taxon>Hypocreomycetidae</taxon>
        <taxon>Glomerellales</taxon>
        <taxon>Glomerellaceae</taxon>
        <taxon>Colletotrichum</taxon>
        <taxon>Colletotrichum orchidearum species complex</taxon>
    </lineage>
</organism>
<proteinExistence type="predicted"/>
<dbReference type="EMBL" id="WIGM01000654">
    <property type="protein sequence ID" value="KAF6817420.1"/>
    <property type="molecule type" value="Genomic_DNA"/>
</dbReference>